<proteinExistence type="predicted"/>
<accession>A0ABQ4NAB8</accession>
<evidence type="ECO:0000313" key="1">
    <source>
        <dbReference type="EMBL" id="GIQ65173.1"/>
    </source>
</evidence>
<gene>
    <name evidence="1" type="primary">yunF</name>
    <name evidence="1" type="ORF">PACILC2_37410</name>
</gene>
<sequence length="280" mass="31856">MILIGLTGWGDHPTLYPDKESARHKLAAYSRVFRTVEVDSSFYAVQPVRNMEKWTAETPPDFRFVVKAYQGMTGHARGGVPFEGDDAMYGAFLESLAPMREAGKLLAVLFQYPPWFDCTREHVGLLRAAKARMGDVPCALEFRHQSWFAPQMRERTLAFMREEGWIHSVCDEPQAGEGSVPIVEEATDPALTIVRFHGRNAAGWQSGGRPDWREVRYLYRYRTEELAEWAERLRRLERQSQQICVLFNNNSGGDAADNAREMSRLLGLEPPEPSGQLSLF</sequence>
<reference evidence="1 2" key="1">
    <citation type="submission" date="2021-04" db="EMBL/GenBank/DDBJ databases">
        <title>Draft genome sequence of Paenibacillus cisolokensis, LC2-13A.</title>
        <authorList>
            <person name="Uke A."/>
            <person name="Chhe C."/>
            <person name="Baramee S."/>
            <person name="Kosugi A."/>
        </authorList>
    </citation>
    <scope>NUCLEOTIDE SEQUENCE [LARGE SCALE GENOMIC DNA]</scope>
    <source>
        <strain evidence="1 2">LC2-13A</strain>
    </source>
</reference>
<dbReference type="EMBL" id="BOVJ01000123">
    <property type="protein sequence ID" value="GIQ65173.1"/>
    <property type="molecule type" value="Genomic_DNA"/>
</dbReference>
<dbReference type="Pfam" id="PF01904">
    <property type="entry name" value="DUF72"/>
    <property type="match status" value="1"/>
</dbReference>
<dbReference type="PANTHER" id="PTHR30348">
    <property type="entry name" value="UNCHARACTERIZED PROTEIN YECE"/>
    <property type="match status" value="1"/>
</dbReference>
<dbReference type="RefSeq" id="WP_213529686.1">
    <property type="nucleotide sequence ID" value="NZ_BOVJ01000123.1"/>
</dbReference>
<protein>
    <submittedName>
        <fullName evidence="1">UPF0759 protein YunF</fullName>
    </submittedName>
</protein>
<name>A0ABQ4NAB8_9BACL</name>
<evidence type="ECO:0000313" key="2">
    <source>
        <dbReference type="Proteomes" id="UP000680304"/>
    </source>
</evidence>
<organism evidence="1 2">
    <name type="scientific">Paenibacillus cisolokensis</name>
    <dbReference type="NCBI Taxonomy" id="1658519"/>
    <lineage>
        <taxon>Bacteria</taxon>
        <taxon>Bacillati</taxon>
        <taxon>Bacillota</taxon>
        <taxon>Bacilli</taxon>
        <taxon>Bacillales</taxon>
        <taxon>Paenibacillaceae</taxon>
        <taxon>Paenibacillus</taxon>
    </lineage>
</organism>
<comment type="caution">
    <text evidence="1">The sequence shown here is derived from an EMBL/GenBank/DDBJ whole genome shotgun (WGS) entry which is preliminary data.</text>
</comment>
<keyword evidence="2" id="KW-1185">Reference proteome</keyword>
<dbReference type="SUPFAM" id="SSF117396">
    <property type="entry name" value="TM1631-like"/>
    <property type="match status" value="1"/>
</dbReference>
<dbReference type="Gene3D" id="3.20.20.410">
    <property type="entry name" value="Protein of unknown function UPF0759"/>
    <property type="match status" value="1"/>
</dbReference>
<dbReference type="InterPro" id="IPR036520">
    <property type="entry name" value="UPF0759_sf"/>
</dbReference>
<dbReference type="Proteomes" id="UP000680304">
    <property type="component" value="Unassembled WGS sequence"/>
</dbReference>
<dbReference type="InterPro" id="IPR002763">
    <property type="entry name" value="DUF72"/>
</dbReference>
<dbReference type="PANTHER" id="PTHR30348:SF13">
    <property type="entry name" value="UPF0759 PROTEIN YUNF"/>
    <property type="match status" value="1"/>
</dbReference>